<dbReference type="GO" id="GO:0000287">
    <property type="term" value="F:magnesium ion binding"/>
    <property type="evidence" value="ECO:0007669"/>
    <property type="project" value="InterPro"/>
</dbReference>
<dbReference type="EC" id="6.1.1.20" evidence="3"/>
<dbReference type="GO" id="GO:0009328">
    <property type="term" value="C:phenylalanine-tRNA ligase complex"/>
    <property type="evidence" value="ECO:0007669"/>
    <property type="project" value="TreeGrafter"/>
</dbReference>
<dbReference type="STRING" id="1802727.A2937_02350"/>
<evidence type="ECO:0000256" key="13">
    <source>
        <dbReference type="ARBA" id="ARBA00023146"/>
    </source>
</evidence>
<dbReference type="InterPro" id="IPR036690">
    <property type="entry name" value="Fdx_antiC-bd_sf"/>
</dbReference>
<dbReference type="PANTHER" id="PTHR10947">
    <property type="entry name" value="PHENYLALANYL-TRNA SYNTHETASE BETA CHAIN AND LEUCINE-RICH REPEAT-CONTAINING PROTEIN 47"/>
    <property type="match status" value="1"/>
</dbReference>
<dbReference type="SUPFAM" id="SSF46955">
    <property type="entry name" value="Putative DNA-binding domain"/>
    <property type="match status" value="2"/>
</dbReference>
<dbReference type="GO" id="GO:0003723">
    <property type="term" value="F:RNA binding"/>
    <property type="evidence" value="ECO:0007669"/>
    <property type="project" value="InterPro"/>
</dbReference>
<dbReference type="GO" id="GO:0006508">
    <property type="term" value="P:proteolysis"/>
    <property type="evidence" value="ECO:0007669"/>
    <property type="project" value="UniProtKB-KW"/>
</dbReference>
<dbReference type="InterPro" id="IPR038765">
    <property type="entry name" value="Papain-like_cys_pep_sf"/>
</dbReference>
<name>A0A1G2SD95_9BACT</name>
<dbReference type="PROSITE" id="PS51447">
    <property type="entry name" value="FDX_ACB"/>
    <property type="match status" value="1"/>
</dbReference>
<dbReference type="Gene3D" id="3.50.40.10">
    <property type="entry name" value="Phenylalanyl-trna Synthetase, Chain B, domain 3"/>
    <property type="match status" value="1"/>
</dbReference>
<dbReference type="Pfam" id="PF03147">
    <property type="entry name" value="FDX-ACB"/>
    <property type="match status" value="1"/>
</dbReference>
<evidence type="ECO:0000256" key="11">
    <source>
        <dbReference type="ARBA" id="ARBA00022842"/>
    </source>
</evidence>
<dbReference type="Gene3D" id="3.30.56.10">
    <property type="match status" value="1"/>
</dbReference>
<keyword evidence="7" id="KW-0547">Nucleotide-binding</keyword>
<dbReference type="InterPro" id="IPR045864">
    <property type="entry name" value="aa-tRNA-synth_II/BPL/LPL"/>
</dbReference>
<protein>
    <recommendedName>
        <fullName evidence="3">phenylalanine--tRNA ligase</fullName>
        <ecNumber evidence="3">6.1.1.20</ecNumber>
    </recommendedName>
</protein>
<dbReference type="GO" id="GO:0008234">
    <property type="term" value="F:cysteine-type peptidase activity"/>
    <property type="evidence" value="ECO:0007669"/>
    <property type="project" value="UniProtKB-KW"/>
</dbReference>
<dbReference type="InterPro" id="IPR005146">
    <property type="entry name" value="B3/B4_tRNA-bd"/>
</dbReference>
<dbReference type="SMART" id="SM00896">
    <property type="entry name" value="FDX-ACB"/>
    <property type="match status" value="1"/>
</dbReference>
<proteinExistence type="inferred from homology"/>
<dbReference type="SMART" id="SM00874">
    <property type="entry name" value="B5"/>
    <property type="match status" value="1"/>
</dbReference>
<comment type="cofactor">
    <cofactor evidence="1">
        <name>Mg(2+)</name>
        <dbReference type="ChEBI" id="CHEBI:18420"/>
    </cofactor>
</comment>
<dbReference type="GO" id="GO:0005524">
    <property type="term" value="F:ATP binding"/>
    <property type="evidence" value="ECO:0007669"/>
    <property type="project" value="UniProtKB-KW"/>
</dbReference>
<evidence type="ECO:0000259" key="15">
    <source>
        <dbReference type="PROSITE" id="PS51483"/>
    </source>
</evidence>
<evidence type="ECO:0000256" key="12">
    <source>
        <dbReference type="ARBA" id="ARBA00022917"/>
    </source>
</evidence>
<evidence type="ECO:0000313" key="18">
    <source>
        <dbReference type="Proteomes" id="UP000177987"/>
    </source>
</evidence>
<dbReference type="Pfam" id="PF03483">
    <property type="entry name" value="B3_4"/>
    <property type="match status" value="1"/>
</dbReference>
<keyword evidence="13" id="KW-0030">Aminoacyl-tRNA synthetase</keyword>
<evidence type="ECO:0000259" key="16">
    <source>
        <dbReference type="PROSITE" id="PS51935"/>
    </source>
</evidence>
<evidence type="ECO:0000256" key="5">
    <source>
        <dbReference type="ARBA" id="ARBA00022670"/>
    </source>
</evidence>
<dbReference type="InterPro" id="IPR000064">
    <property type="entry name" value="NLP_P60_dom"/>
</dbReference>
<keyword evidence="10" id="KW-0067">ATP-binding</keyword>
<dbReference type="Pfam" id="PF00877">
    <property type="entry name" value="NLPC_P60"/>
    <property type="match status" value="1"/>
</dbReference>
<keyword evidence="5" id="KW-0645">Protease</keyword>
<dbReference type="Pfam" id="PF17759">
    <property type="entry name" value="tRNA_synthFbeta"/>
    <property type="match status" value="1"/>
</dbReference>
<sequence>MNIPISYKWLASHFDKEIPSPEEVSALFMKHLCEVEGAEKKGDDTIFDLKIMPDRGHDLLAHKGIAHEISVLSGVPLESQKSKVKSQKSDTVTALRVAVEDAKLCPRYMGRMVEGVKVGPSPAWLRECLESVGQRSINNIVDITNYVMLELGQPMHAFDAGKLAQAEGGVIEISVRTAKEGEKMMTLDDKDLTLTSETLVIADKDRVLAIAGVKGGKDAGVDSNTTSIIFEAANFNAVSTRKTSARVGIRTDSSRRFEHDISPVLAEEAMVLATELLLEMCPEAKVGETVDVLARPLKNYKVGIAVSELNGILGTSMSQKEAESILARLGFEYEIVDDPRAQVVTIAPTLVGKPYKYGASVLYDAPGTFDCASFTAYLWKEAGVAIPRISVDQLVFGEEVALDSAQPGDLIFSNSGTDNIYYESVEWMKGAKIPQGVDHVGMYLGDGKLIHSSRYNENRVAIESVAESARFKNIVGVRRIAVPAEPRLVVTIPLERLDLRIKEDLAEEIGRVYGFDKITPAGLDDISFDARPLKAYYYANLIRDTLATRGFYEVFTYSFQNEGVFGVANPIAEDKGFLRKDLATGLAQSLVLNARNAPLLALDDIKIFEIGNVFPAVMKEKLSCAIGVELTKGGKKKDALTRAALEEAQKILSEVLGVSVERVFSSGVFEFDLGALLEKLPEPKSATPFKAVSVRYTKPSAYPFMLRDIALWAPEGVESDALRGTITREGGELLRVVRLFDVFTKEFDGAKKTSYAFNLVFQSYEKTLSDEEVNAVMERITAALVKENFEVR</sequence>
<accession>A0A1G2SD95</accession>
<evidence type="ECO:0000256" key="7">
    <source>
        <dbReference type="ARBA" id="ARBA00022741"/>
    </source>
</evidence>
<dbReference type="InterPro" id="IPR041616">
    <property type="entry name" value="PheRS_beta_core"/>
</dbReference>
<dbReference type="SMART" id="SM00873">
    <property type="entry name" value="B3_4"/>
    <property type="match status" value="1"/>
</dbReference>
<comment type="similarity">
    <text evidence="2">Belongs to the peptidase C40 family.</text>
</comment>
<keyword evidence="12" id="KW-0648">Protein biosynthesis</keyword>
<dbReference type="GO" id="GO:0004826">
    <property type="term" value="F:phenylalanine-tRNA ligase activity"/>
    <property type="evidence" value="ECO:0007669"/>
    <property type="project" value="UniProtKB-EC"/>
</dbReference>
<evidence type="ECO:0000259" key="14">
    <source>
        <dbReference type="PROSITE" id="PS51447"/>
    </source>
</evidence>
<feature type="domain" description="NlpC/P60" evidence="16">
    <location>
        <begin position="337"/>
        <end position="481"/>
    </location>
</feature>
<evidence type="ECO:0000256" key="10">
    <source>
        <dbReference type="ARBA" id="ARBA00022840"/>
    </source>
</evidence>
<dbReference type="PROSITE" id="PS51483">
    <property type="entry name" value="B5"/>
    <property type="match status" value="1"/>
</dbReference>
<dbReference type="InterPro" id="IPR005121">
    <property type="entry name" value="Fdx_antiC-bd"/>
</dbReference>
<dbReference type="AlphaFoldDB" id="A0A1G2SD95"/>
<dbReference type="SUPFAM" id="SSF56037">
    <property type="entry name" value="PheT/TilS domain"/>
    <property type="match status" value="1"/>
</dbReference>
<reference evidence="17 18" key="1">
    <citation type="journal article" date="2016" name="Nat. Commun.">
        <title>Thousands of microbial genomes shed light on interconnected biogeochemical processes in an aquifer system.</title>
        <authorList>
            <person name="Anantharaman K."/>
            <person name="Brown C.T."/>
            <person name="Hug L.A."/>
            <person name="Sharon I."/>
            <person name="Castelle C.J."/>
            <person name="Probst A.J."/>
            <person name="Thomas B.C."/>
            <person name="Singh A."/>
            <person name="Wilkins M.J."/>
            <person name="Karaoz U."/>
            <person name="Brodie E.L."/>
            <person name="Williams K.H."/>
            <person name="Hubbard S.S."/>
            <person name="Banfield J.F."/>
        </authorList>
    </citation>
    <scope>NUCLEOTIDE SEQUENCE [LARGE SCALE GENOMIC DNA]</scope>
</reference>
<keyword evidence="9" id="KW-0788">Thiol protease</keyword>
<dbReference type="EMBL" id="MHUW01000021">
    <property type="protein sequence ID" value="OHA83023.1"/>
    <property type="molecule type" value="Genomic_DNA"/>
</dbReference>
<gene>
    <name evidence="17" type="ORF">A2937_02350</name>
</gene>
<evidence type="ECO:0000256" key="4">
    <source>
        <dbReference type="ARBA" id="ARBA00022598"/>
    </source>
</evidence>
<dbReference type="InterPro" id="IPR009061">
    <property type="entry name" value="DNA-bd_dom_put_sf"/>
</dbReference>
<keyword evidence="8" id="KW-0378">Hydrolase</keyword>
<evidence type="ECO:0000256" key="9">
    <source>
        <dbReference type="ARBA" id="ARBA00022807"/>
    </source>
</evidence>
<organism evidence="17 18">
    <name type="scientific">Candidatus Yonathbacteria bacterium RIFCSPLOWO2_01_FULL_47_33b</name>
    <dbReference type="NCBI Taxonomy" id="1802727"/>
    <lineage>
        <taxon>Bacteria</taxon>
        <taxon>Candidatus Yonathiibacteriota</taxon>
    </lineage>
</organism>
<evidence type="ECO:0000256" key="2">
    <source>
        <dbReference type="ARBA" id="ARBA00007074"/>
    </source>
</evidence>
<evidence type="ECO:0000256" key="6">
    <source>
        <dbReference type="ARBA" id="ARBA00022723"/>
    </source>
</evidence>
<dbReference type="PANTHER" id="PTHR10947:SF0">
    <property type="entry name" value="PHENYLALANINE--TRNA LIGASE BETA SUBUNIT"/>
    <property type="match status" value="1"/>
</dbReference>
<evidence type="ECO:0000256" key="1">
    <source>
        <dbReference type="ARBA" id="ARBA00001946"/>
    </source>
</evidence>
<dbReference type="Pfam" id="PF03484">
    <property type="entry name" value="B5"/>
    <property type="match status" value="1"/>
</dbReference>
<evidence type="ECO:0000256" key="8">
    <source>
        <dbReference type="ARBA" id="ARBA00022801"/>
    </source>
</evidence>
<dbReference type="InterPro" id="IPR020825">
    <property type="entry name" value="Phe-tRNA_synthase-like_B3/B4"/>
</dbReference>
<dbReference type="PROSITE" id="PS51935">
    <property type="entry name" value="NLPC_P60"/>
    <property type="match status" value="1"/>
</dbReference>
<dbReference type="SUPFAM" id="SSF55681">
    <property type="entry name" value="Class II aaRS and biotin synthetases"/>
    <property type="match status" value="1"/>
</dbReference>
<dbReference type="Gene3D" id="3.30.930.10">
    <property type="entry name" value="Bira Bifunctional Protein, Domain 2"/>
    <property type="match status" value="1"/>
</dbReference>
<dbReference type="GO" id="GO:0006432">
    <property type="term" value="P:phenylalanyl-tRNA aminoacylation"/>
    <property type="evidence" value="ECO:0007669"/>
    <property type="project" value="InterPro"/>
</dbReference>
<evidence type="ECO:0000256" key="3">
    <source>
        <dbReference type="ARBA" id="ARBA00012814"/>
    </source>
</evidence>
<keyword evidence="6" id="KW-0479">Metal-binding</keyword>
<dbReference type="Proteomes" id="UP000177987">
    <property type="component" value="Unassembled WGS sequence"/>
</dbReference>
<dbReference type="Gene3D" id="3.30.70.380">
    <property type="entry name" value="Ferrodoxin-fold anticodon-binding domain"/>
    <property type="match status" value="1"/>
</dbReference>
<dbReference type="SUPFAM" id="SSF54001">
    <property type="entry name" value="Cysteine proteinases"/>
    <property type="match status" value="1"/>
</dbReference>
<feature type="domain" description="B5" evidence="15">
    <location>
        <begin position="297"/>
        <end position="520"/>
    </location>
</feature>
<dbReference type="InterPro" id="IPR045060">
    <property type="entry name" value="Phe-tRNA-ligase_IIc_bsu"/>
</dbReference>
<keyword evidence="11" id="KW-0460">Magnesium</keyword>
<evidence type="ECO:0000313" key="17">
    <source>
        <dbReference type="EMBL" id="OHA83023.1"/>
    </source>
</evidence>
<dbReference type="Gene3D" id="3.90.1720.10">
    <property type="entry name" value="endopeptidase domain like (from Nostoc punctiforme)"/>
    <property type="match status" value="1"/>
</dbReference>
<feature type="domain" description="FDX-ACB" evidence="14">
    <location>
        <begin position="700"/>
        <end position="792"/>
    </location>
</feature>
<dbReference type="InterPro" id="IPR005147">
    <property type="entry name" value="tRNA_synthase_B5-dom"/>
</dbReference>
<keyword evidence="4" id="KW-0436">Ligase</keyword>
<comment type="caution">
    <text evidence="17">The sequence shown here is derived from an EMBL/GenBank/DDBJ whole genome shotgun (WGS) entry which is preliminary data.</text>
</comment>
<dbReference type="SUPFAM" id="SSF54991">
    <property type="entry name" value="Anticodon-binding domain of PheRS"/>
    <property type="match status" value="1"/>
</dbReference>